<feature type="transmembrane region" description="Helical" evidence="1">
    <location>
        <begin position="63"/>
        <end position="88"/>
    </location>
</feature>
<accession>A0ABX1F7X0</accession>
<proteinExistence type="predicted"/>
<protein>
    <submittedName>
        <fullName evidence="2">DUF2254 domain-containing protein</fullName>
    </submittedName>
</protein>
<feature type="transmembrane region" description="Helical" evidence="1">
    <location>
        <begin position="140"/>
        <end position="160"/>
    </location>
</feature>
<evidence type="ECO:0000313" key="2">
    <source>
        <dbReference type="EMBL" id="NKE48485.1"/>
    </source>
</evidence>
<evidence type="ECO:0000256" key="1">
    <source>
        <dbReference type="SAM" id="Phobius"/>
    </source>
</evidence>
<reference evidence="2 3" key="1">
    <citation type="submission" date="2020-03" db="EMBL/GenBank/DDBJ databases">
        <title>Roseomonas selenitidurans sp. nov. isolated from soil.</title>
        <authorList>
            <person name="Liu H."/>
        </authorList>
    </citation>
    <scope>NUCLEOTIDE SEQUENCE [LARGE SCALE GENOMIC DNA]</scope>
    <source>
        <strain evidence="2 3">JCM 15073</strain>
    </source>
</reference>
<dbReference type="Proteomes" id="UP000765160">
    <property type="component" value="Unassembled WGS sequence"/>
</dbReference>
<keyword evidence="1" id="KW-0812">Transmembrane</keyword>
<name>A0ABX1F7X0_9PROT</name>
<dbReference type="Pfam" id="PF10011">
    <property type="entry name" value="DUF2254"/>
    <property type="match status" value="1"/>
</dbReference>
<feature type="transmembrane region" description="Helical" evidence="1">
    <location>
        <begin position="109"/>
        <end position="128"/>
    </location>
</feature>
<dbReference type="InterPro" id="IPR018723">
    <property type="entry name" value="DUF2254_membrane"/>
</dbReference>
<feature type="transmembrane region" description="Helical" evidence="1">
    <location>
        <begin position="16"/>
        <end position="37"/>
    </location>
</feature>
<sequence length="431" mass="45147">MTSSLRSRLEALGDAFWLRPALVVAAGIVLGELAVWAERAGLDVPLLPASWVYAGGESGARSLLGAIASSTIGVAGTTFSITVAALSLASGQMGPRLLRNFTRDAGNQLALGIFLGTFAYALVVLRTLRSVDETPFVPHLGVTGALLGALLCVGTLIWFVHHVATGINVETVINLVHEDLREALARLTFDRPDPAAPREPPRGHPVTAREGGYLRALDEAALADWAEQRGAVVVLLVRPGDYVFPGAPVAEVSPAASAGDAAAPVRATLSLGVRQAAGQDLEFTVRQLVEVAVRALSPGINDPFTAMAVLERLGATLCELALRHLAGPIVLRSGRAVLHRRAIGYDGLCDAMFHMIRQNADGSAAVLIRLLEVLTDVLAVEASSGRRAALRRHADLALATGRAGLQDPAGVADLNARHDSFLRAMASTGSP</sequence>
<keyword evidence="1" id="KW-0472">Membrane</keyword>
<keyword evidence="3" id="KW-1185">Reference proteome</keyword>
<organism evidence="2 3">
    <name type="scientific">Falsiroseomonas frigidaquae</name>
    <dbReference type="NCBI Taxonomy" id="487318"/>
    <lineage>
        <taxon>Bacteria</taxon>
        <taxon>Pseudomonadati</taxon>
        <taxon>Pseudomonadota</taxon>
        <taxon>Alphaproteobacteria</taxon>
        <taxon>Acetobacterales</taxon>
        <taxon>Roseomonadaceae</taxon>
        <taxon>Falsiroseomonas</taxon>
    </lineage>
</organism>
<comment type="caution">
    <text evidence="2">The sequence shown here is derived from an EMBL/GenBank/DDBJ whole genome shotgun (WGS) entry which is preliminary data.</text>
</comment>
<gene>
    <name evidence="2" type="ORF">HB662_27190</name>
</gene>
<keyword evidence="1" id="KW-1133">Transmembrane helix</keyword>
<evidence type="ECO:0000313" key="3">
    <source>
        <dbReference type="Proteomes" id="UP000765160"/>
    </source>
</evidence>
<dbReference type="EMBL" id="JAAVTX010000010">
    <property type="protein sequence ID" value="NKE48485.1"/>
    <property type="molecule type" value="Genomic_DNA"/>
</dbReference>